<evidence type="ECO:0000256" key="5">
    <source>
        <dbReference type="SAM" id="Phobius"/>
    </source>
</evidence>
<evidence type="ECO:0000313" key="7">
    <source>
        <dbReference type="EMBL" id="CAL8068252.1"/>
    </source>
</evidence>
<accession>A0ABP1PHW8</accession>
<protein>
    <recommendedName>
        <fullName evidence="6">Protein kinase domain-containing protein</fullName>
    </recommendedName>
</protein>
<evidence type="ECO:0000313" key="8">
    <source>
        <dbReference type="Proteomes" id="UP001642540"/>
    </source>
</evidence>
<evidence type="ECO:0000256" key="4">
    <source>
        <dbReference type="SAM" id="MobiDB-lite"/>
    </source>
</evidence>
<keyword evidence="5" id="KW-0472">Membrane</keyword>
<keyword evidence="3" id="KW-0067">ATP-binding</keyword>
<feature type="region of interest" description="Disordered" evidence="4">
    <location>
        <begin position="519"/>
        <end position="548"/>
    </location>
</feature>
<sequence>MDNQNVLNEVNGSIKTQESVSNSVSTKNSSVQLGSQLILTSKENACAQPTIDSKSGDSIKTIGKITYNRSILLGKGAGTFVYQGTYDNRKEKAIKKIHCEDKLDTQRRMKEVDILLKLDNNQNVVKYFGTEHDDDFLYIALEQFNGTLQQWMDEEISKIPKESITLLDTLKQSTQVLAYLHKNNIIHRDLKPENILLRVSASGIQVKLADFGISKVVPDGRNTVTQTRHIGTKGWKAPEILMFGNVEKPQMSSETDIFSLGCIFYYVLSNGKHPFGIDSNSREVHIKEEKSFLAADDLPILLQGNLLLIEEMIKTDRKKRPNVHDVLAHHIFWPVSKTWDFLLDMGDLMAKLEAENQKTRSEDVVIVALKRRYRMSGFYIYPQEIQLWTQHISLDQHVYEYIKQIGQDLNFDYSIWGILKAIQLIDANYEVDVPPNVKSTFRRTPNIHLQYWLLKFPFLVAILWTLVQMIGNSNKIKKYYCTKFIFRAVLLSRIQNCILPSEATLELVYENFAKKRKIQHSENSSLEVESRSIQDEKGDNSLENKRVK</sequence>
<dbReference type="InterPro" id="IPR038357">
    <property type="entry name" value="KEN_sf"/>
</dbReference>
<feature type="domain" description="Protein kinase" evidence="6">
    <location>
        <begin position="67"/>
        <end position="332"/>
    </location>
</feature>
<dbReference type="SMART" id="SM00220">
    <property type="entry name" value="S_TKc"/>
    <property type="match status" value="1"/>
</dbReference>
<dbReference type="Pfam" id="PF06479">
    <property type="entry name" value="Ribonuc_2-5A"/>
    <property type="match status" value="1"/>
</dbReference>
<dbReference type="PROSITE" id="PS00108">
    <property type="entry name" value="PROTEIN_KINASE_ST"/>
    <property type="match status" value="1"/>
</dbReference>
<keyword evidence="5" id="KW-0812">Transmembrane</keyword>
<evidence type="ECO:0000256" key="1">
    <source>
        <dbReference type="ARBA" id="ARBA00022729"/>
    </source>
</evidence>
<proteinExistence type="predicted"/>
<keyword evidence="8" id="KW-1185">Reference proteome</keyword>
<dbReference type="Gene3D" id="1.20.1440.180">
    <property type="entry name" value="KEN domain"/>
    <property type="match status" value="1"/>
</dbReference>
<gene>
    <name evidence="7" type="ORF">ODALV1_LOCUS182</name>
</gene>
<dbReference type="InterPro" id="IPR000719">
    <property type="entry name" value="Prot_kinase_dom"/>
</dbReference>
<keyword evidence="1" id="KW-0732">Signal</keyword>
<dbReference type="InterPro" id="IPR011009">
    <property type="entry name" value="Kinase-like_dom_sf"/>
</dbReference>
<keyword evidence="2" id="KW-0547">Nucleotide-binding</keyword>
<evidence type="ECO:0000259" key="6">
    <source>
        <dbReference type="PROSITE" id="PS50011"/>
    </source>
</evidence>
<dbReference type="Pfam" id="PF00069">
    <property type="entry name" value="Pkinase"/>
    <property type="match status" value="1"/>
</dbReference>
<name>A0ABP1PHW8_9HEXA</name>
<dbReference type="InterPro" id="IPR010513">
    <property type="entry name" value="KEN_dom"/>
</dbReference>
<feature type="compositionally biased region" description="Polar residues" evidence="4">
    <location>
        <begin position="1"/>
        <end position="18"/>
    </location>
</feature>
<dbReference type="Proteomes" id="UP001642540">
    <property type="component" value="Unassembled WGS sequence"/>
</dbReference>
<comment type="caution">
    <text evidence="7">The sequence shown here is derived from an EMBL/GenBank/DDBJ whole genome shotgun (WGS) entry which is preliminary data.</text>
</comment>
<dbReference type="SUPFAM" id="SSF56112">
    <property type="entry name" value="Protein kinase-like (PK-like)"/>
    <property type="match status" value="1"/>
</dbReference>
<keyword evidence="5" id="KW-1133">Transmembrane helix</keyword>
<organism evidence="7 8">
    <name type="scientific">Orchesella dallaii</name>
    <dbReference type="NCBI Taxonomy" id="48710"/>
    <lineage>
        <taxon>Eukaryota</taxon>
        <taxon>Metazoa</taxon>
        <taxon>Ecdysozoa</taxon>
        <taxon>Arthropoda</taxon>
        <taxon>Hexapoda</taxon>
        <taxon>Collembola</taxon>
        <taxon>Entomobryomorpha</taxon>
        <taxon>Entomobryoidea</taxon>
        <taxon>Orchesellidae</taxon>
        <taxon>Orchesellinae</taxon>
        <taxon>Orchesella</taxon>
    </lineage>
</organism>
<dbReference type="EMBL" id="CAXLJM020000001">
    <property type="protein sequence ID" value="CAL8068252.1"/>
    <property type="molecule type" value="Genomic_DNA"/>
</dbReference>
<feature type="region of interest" description="Disordered" evidence="4">
    <location>
        <begin position="1"/>
        <end position="21"/>
    </location>
</feature>
<dbReference type="Gene3D" id="1.10.510.10">
    <property type="entry name" value="Transferase(Phosphotransferase) domain 1"/>
    <property type="match status" value="1"/>
</dbReference>
<evidence type="ECO:0000256" key="3">
    <source>
        <dbReference type="ARBA" id="ARBA00022840"/>
    </source>
</evidence>
<evidence type="ECO:0000256" key="2">
    <source>
        <dbReference type="ARBA" id="ARBA00022741"/>
    </source>
</evidence>
<feature type="compositionally biased region" description="Basic and acidic residues" evidence="4">
    <location>
        <begin position="528"/>
        <end position="548"/>
    </location>
</feature>
<dbReference type="InterPro" id="IPR045133">
    <property type="entry name" value="IRE1/2-like"/>
</dbReference>
<dbReference type="PANTHER" id="PTHR13954:SF6">
    <property type="entry name" value="NON-SPECIFIC SERINE_THREONINE PROTEIN KINASE"/>
    <property type="match status" value="1"/>
</dbReference>
<dbReference type="Gene3D" id="3.30.200.20">
    <property type="entry name" value="Phosphorylase Kinase, domain 1"/>
    <property type="match status" value="1"/>
</dbReference>
<reference evidence="7 8" key="1">
    <citation type="submission" date="2024-08" db="EMBL/GenBank/DDBJ databases">
        <authorList>
            <person name="Cucini C."/>
            <person name="Frati F."/>
        </authorList>
    </citation>
    <scope>NUCLEOTIDE SEQUENCE [LARGE SCALE GENOMIC DNA]</scope>
</reference>
<dbReference type="PROSITE" id="PS50011">
    <property type="entry name" value="PROTEIN_KINASE_DOM"/>
    <property type="match status" value="1"/>
</dbReference>
<dbReference type="PANTHER" id="PTHR13954">
    <property type="entry name" value="IRE1-RELATED"/>
    <property type="match status" value="1"/>
</dbReference>
<dbReference type="InterPro" id="IPR008271">
    <property type="entry name" value="Ser/Thr_kinase_AS"/>
</dbReference>
<feature type="transmembrane region" description="Helical" evidence="5">
    <location>
        <begin position="449"/>
        <end position="467"/>
    </location>
</feature>